<reference evidence="1 2" key="1">
    <citation type="submission" date="2018-03" db="EMBL/GenBank/DDBJ databases">
        <title>Genomic Encyclopedia of Archaeal and Bacterial Type Strains, Phase II (KMG-II): from individual species to whole genera.</title>
        <authorList>
            <person name="Goeker M."/>
        </authorList>
    </citation>
    <scope>NUCLEOTIDE SEQUENCE [LARGE SCALE GENOMIC DNA]</scope>
    <source>
        <strain evidence="1 2">DSM 29057</strain>
    </source>
</reference>
<organism evidence="1 2">
    <name type="scientific">Dyadobacter jiangsuensis</name>
    <dbReference type="NCBI Taxonomy" id="1591085"/>
    <lineage>
        <taxon>Bacteria</taxon>
        <taxon>Pseudomonadati</taxon>
        <taxon>Bacteroidota</taxon>
        <taxon>Cytophagia</taxon>
        <taxon>Cytophagales</taxon>
        <taxon>Spirosomataceae</taxon>
        <taxon>Dyadobacter</taxon>
    </lineage>
</organism>
<dbReference type="AlphaFoldDB" id="A0A2P8F7G4"/>
<dbReference type="EMBL" id="PYAS01000036">
    <property type="protein sequence ID" value="PSL17650.1"/>
    <property type="molecule type" value="Genomic_DNA"/>
</dbReference>
<name>A0A2P8F7G4_9BACT</name>
<protein>
    <submittedName>
        <fullName evidence="1">Uncharacterized protein</fullName>
    </submittedName>
</protein>
<comment type="caution">
    <text evidence="1">The sequence shown here is derived from an EMBL/GenBank/DDBJ whole genome shotgun (WGS) entry which is preliminary data.</text>
</comment>
<evidence type="ECO:0000313" key="1">
    <source>
        <dbReference type="EMBL" id="PSL17650.1"/>
    </source>
</evidence>
<evidence type="ECO:0000313" key="2">
    <source>
        <dbReference type="Proteomes" id="UP000241964"/>
    </source>
</evidence>
<keyword evidence="2" id="KW-1185">Reference proteome</keyword>
<accession>A0A2P8F7G4</accession>
<proteinExistence type="predicted"/>
<gene>
    <name evidence="1" type="ORF">CLV60_1369</name>
</gene>
<dbReference type="Proteomes" id="UP000241964">
    <property type="component" value="Unassembled WGS sequence"/>
</dbReference>
<sequence length="91" mass="10735">MNFNLINMNGRTHDSVVERVLNVDNYVQNPNCTQGHKRYIYVMNHPLKYTDASRHTWLIRFKNWVSEQNPIFRSTVFLPTLMTLNPAIAID</sequence>